<comment type="caution">
    <text evidence="1">The sequence shown here is derived from an EMBL/GenBank/DDBJ whole genome shotgun (WGS) entry which is preliminary data.</text>
</comment>
<gene>
    <name evidence="1" type="ORF">PPSIR1_38956</name>
</gene>
<organism evidence="1 2">
    <name type="scientific">Plesiocystis pacifica SIR-1</name>
    <dbReference type="NCBI Taxonomy" id="391625"/>
    <lineage>
        <taxon>Bacteria</taxon>
        <taxon>Pseudomonadati</taxon>
        <taxon>Myxococcota</taxon>
        <taxon>Polyangia</taxon>
        <taxon>Nannocystales</taxon>
        <taxon>Nannocystaceae</taxon>
        <taxon>Plesiocystis</taxon>
    </lineage>
</organism>
<dbReference type="Gene3D" id="3.30.1050.10">
    <property type="entry name" value="SCP2 sterol-binding domain"/>
    <property type="match status" value="1"/>
</dbReference>
<evidence type="ECO:0000313" key="1">
    <source>
        <dbReference type="EMBL" id="EDM75063.1"/>
    </source>
</evidence>
<name>A6GGE2_9BACT</name>
<dbReference type="RefSeq" id="WP_006975782.1">
    <property type="nucleotide sequence ID" value="NZ_ABCS01000105.1"/>
</dbReference>
<evidence type="ECO:0000313" key="2">
    <source>
        <dbReference type="Proteomes" id="UP000005801"/>
    </source>
</evidence>
<sequence>MDVKKIFEIMPSRYNGGAASKPTVYYFSVGDNKYTVKLGETCEVENGKTVDNANVILKTTDKIFLNMVLHGKLPGPIDIARGKIKTNDPGALQKLREWFDFSQ</sequence>
<dbReference type="Proteomes" id="UP000005801">
    <property type="component" value="Unassembled WGS sequence"/>
</dbReference>
<accession>A6GGE2</accession>
<dbReference type="AlphaFoldDB" id="A6GGE2"/>
<protein>
    <recommendedName>
        <fullName evidence="3">SCP2 domain-containing protein</fullName>
    </recommendedName>
</protein>
<dbReference type="OrthoDB" id="5402176at2"/>
<dbReference type="InterPro" id="IPR036527">
    <property type="entry name" value="SCP2_sterol-bd_dom_sf"/>
</dbReference>
<dbReference type="EMBL" id="ABCS01000105">
    <property type="protein sequence ID" value="EDM75063.1"/>
    <property type="molecule type" value="Genomic_DNA"/>
</dbReference>
<evidence type="ECO:0008006" key="3">
    <source>
        <dbReference type="Google" id="ProtNLM"/>
    </source>
</evidence>
<dbReference type="STRING" id="391625.PPSIR1_38956"/>
<dbReference type="SUPFAM" id="SSF55718">
    <property type="entry name" value="SCP-like"/>
    <property type="match status" value="1"/>
</dbReference>
<proteinExistence type="predicted"/>
<keyword evidence="2" id="KW-1185">Reference proteome</keyword>
<reference evidence="1 2" key="1">
    <citation type="submission" date="2007-06" db="EMBL/GenBank/DDBJ databases">
        <authorList>
            <person name="Shimkets L."/>
            <person name="Ferriera S."/>
            <person name="Johnson J."/>
            <person name="Kravitz S."/>
            <person name="Beeson K."/>
            <person name="Sutton G."/>
            <person name="Rogers Y.-H."/>
            <person name="Friedman R."/>
            <person name="Frazier M."/>
            <person name="Venter J.C."/>
        </authorList>
    </citation>
    <scope>NUCLEOTIDE SEQUENCE [LARGE SCALE GENOMIC DNA]</scope>
    <source>
        <strain evidence="1 2">SIR-1</strain>
    </source>
</reference>